<dbReference type="Proteomes" id="UP001161389">
    <property type="component" value="Unassembled WGS sequence"/>
</dbReference>
<protein>
    <recommendedName>
        <fullName evidence="3">Excisionase</fullName>
    </recommendedName>
</protein>
<reference evidence="1" key="1">
    <citation type="journal article" date="2014" name="Int. J. Syst. Evol. Microbiol.">
        <title>Complete genome sequence of Corynebacterium casei LMG S-19264T (=DSM 44701T), isolated from a smear-ripened cheese.</title>
        <authorList>
            <consortium name="US DOE Joint Genome Institute (JGI-PGF)"/>
            <person name="Walter F."/>
            <person name="Albersmeier A."/>
            <person name="Kalinowski J."/>
            <person name="Ruckert C."/>
        </authorList>
    </citation>
    <scope>NUCLEOTIDE SEQUENCE</scope>
    <source>
        <strain evidence="1">NBRC 110071</strain>
    </source>
</reference>
<reference evidence="1" key="2">
    <citation type="submission" date="2023-01" db="EMBL/GenBank/DDBJ databases">
        <title>Draft genome sequence of Litoribrevibacter albus strain NBRC 110071.</title>
        <authorList>
            <person name="Sun Q."/>
            <person name="Mori K."/>
        </authorList>
    </citation>
    <scope>NUCLEOTIDE SEQUENCE</scope>
    <source>
        <strain evidence="1">NBRC 110071</strain>
    </source>
</reference>
<sequence>MKYITIQKCSELTGLSEESIRALKKKGYFRQDVHWVKAPNGRIFINVKEVYEWIEGKKA</sequence>
<organism evidence="1 2">
    <name type="scientific">Litoribrevibacter albus</name>
    <dbReference type="NCBI Taxonomy" id="1473156"/>
    <lineage>
        <taxon>Bacteria</taxon>
        <taxon>Pseudomonadati</taxon>
        <taxon>Pseudomonadota</taxon>
        <taxon>Gammaproteobacteria</taxon>
        <taxon>Oceanospirillales</taxon>
        <taxon>Oceanospirillaceae</taxon>
        <taxon>Litoribrevibacter</taxon>
    </lineage>
</organism>
<name>A0AA37W688_9GAMM</name>
<comment type="caution">
    <text evidence="1">The sequence shown here is derived from an EMBL/GenBank/DDBJ whole genome shotgun (WGS) entry which is preliminary data.</text>
</comment>
<proteinExistence type="predicted"/>
<evidence type="ECO:0000313" key="1">
    <source>
        <dbReference type="EMBL" id="GLQ29669.1"/>
    </source>
</evidence>
<gene>
    <name evidence="1" type="ORF">GCM10007876_01470</name>
</gene>
<evidence type="ECO:0008006" key="3">
    <source>
        <dbReference type="Google" id="ProtNLM"/>
    </source>
</evidence>
<dbReference type="EMBL" id="BSNM01000002">
    <property type="protein sequence ID" value="GLQ29669.1"/>
    <property type="molecule type" value="Genomic_DNA"/>
</dbReference>
<dbReference type="AlphaFoldDB" id="A0AA37W688"/>
<keyword evidence="2" id="KW-1185">Reference proteome</keyword>
<evidence type="ECO:0000313" key="2">
    <source>
        <dbReference type="Proteomes" id="UP001161389"/>
    </source>
</evidence>
<accession>A0AA37W688</accession>